<keyword evidence="2" id="KW-1185">Reference proteome</keyword>
<organism evidence="1 2">
    <name type="scientific">Punica granatum</name>
    <name type="common">Pomegranate</name>
    <dbReference type="NCBI Taxonomy" id="22663"/>
    <lineage>
        <taxon>Eukaryota</taxon>
        <taxon>Viridiplantae</taxon>
        <taxon>Streptophyta</taxon>
        <taxon>Embryophyta</taxon>
        <taxon>Tracheophyta</taxon>
        <taxon>Spermatophyta</taxon>
        <taxon>Magnoliopsida</taxon>
        <taxon>eudicotyledons</taxon>
        <taxon>Gunneridae</taxon>
        <taxon>Pentapetalae</taxon>
        <taxon>rosids</taxon>
        <taxon>malvids</taxon>
        <taxon>Myrtales</taxon>
        <taxon>Lythraceae</taxon>
        <taxon>Punica</taxon>
    </lineage>
</organism>
<protein>
    <submittedName>
        <fullName evidence="1">Uncharacterized protein</fullName>
    </submittedName>
</protein>
<comment type="caution">
    <text evidence="1">The sequence shown here is derived from an EMBL/GenBank/DDBJ whole genome shotgun (WGS) entry which is preliminary data.</text>
</comment>
<gene>
    <name evidence="1" type="ORF">CRG98_027438</name>
</gene>
<sequence length="267" mass="30892">MSPRLGHFMQRLRTRSASRGAMVVVEERQCEEVPCPCNLYMPSSDWTVMKDTSIEEFGVPSQLLEFIYLPKDKQQKRDFLGLPRTEAVDTLLRDEIRLYTSMSSSLYDLGNGGAPERKRLSLELGKLNDMLRDGVYKSQMSRKLELGDLFLGVTVIGPLDQADYKMGMIGMIGCWTRRNINMGQIGRWTRRNINMGQIGRWTGRNINMGQIGRWTGRNINMGQIGRWTRRNINMGQISRWTRRNINRGLIGRWTRRNRKMGPIGRET</sequence>
<dbReference type="Proteomes" id="UP000233551">
    <property type="component" value="Unassembled WGS sequence"/>
</dbReference>
<dbReference type="EMBL" id="PGOL01001968">
    <property type="protein sequence ID" value="PKI52168.1"/>
    <property type="molecule type" value="Genomic_DNA"/>
</dbReference>
<dbReference type="AlphaFoldDB" id="A0A2I0J7G5"/>
<evidence type="ECO:0000313" key="1">
    <source>
        <dbReference type="EMBL" id="PKI52168.1"/>
    </source>
</evidence>
<accession>A0A2I0J7G5</accession>
<proteinExistence type="predicted"/>
<name>A0A2I0J7G5_PUNGR</name>
<evidence type="ECO:0000313" key="2">
    <source>
        <dbReference type="Proteomes" id="UP000233551"/>
    </source>
</evidence>
<reference evidence="1 2" key="1">
    <citation type="submission" date="2017-11" db="EMBL/GenBank/DDBJ databases">
        <title>De-novo sequencing of pomegranate (Punica granatum L.) genome.</title>
        <authorList>
            <person name="Akparov Z."/>
            <person name="Amiraslanov A."/>
            <person name="Hajiyeva S."/>
            <person name="Abbasov M."/>
            <person name="Kaur K."/>
            <person name="Hamwieh A."/>
            <person name="Solovyev V."/>
            <person name="Salamov A."/>
            <person name="Braich B."/>
            <person name="Kosarev P."/>
            <person name="Mahmoud A."/>
            <person name="Hajiyev E."/>
            <person name="Babayeva S."/>
            <person name="Izzatullayeva V."/>
            <person name="Mammadov A."/>
            <person name="Mammadov A."/>
            <person name="Sharifova S."/>
            <person name="Ojaghi J."/>
            <person name="Eynullazada K."/>
            <person name="Bayramov B."/>
            <person name="Abdulazimova A."/>
            <person name="Shahmuradov I."/>
        </authorList>
    </citation>
    <scope>NUCLEOTIDE SEQUENCE [LARGE SCALE GENOMIC DNA]</scope>
    <source>
        <strain evidence="2">cv. AG2017</strain>
        <tissue evidence="1">Leaf</tissue>
    </source>
</reference>